<dbReference type="EMBL" id="PJZH01000020">
    <property type="protein sequence ID" value="PLR32036.1"/>
    <property type="molecule type" value="Genomic_DNA"/>
</dbReference>
<dbReference type="GO" id="GO:0046872">
    <property type="term" value="F:metal ion binding"/>
    <property type="evidence" value="ECO:0007669"/>
    <property type="project" value="UniProtKB-KW"/>
</dbReference>
<keyword evidence="10" id="KW-0333">Golgi apparatus</keyword>
<dbReference type="PANTHER" id="PTHR46025:SF3">
    <property type="entry name" value="XYLOSYLTRANSFERASE OXT"/>
    <property type="match status" value="1"/>
</dbReference>
<evidence type="ECO:0000256" key="10">
    <source>
        <dbReference type="ARBA" id="ARBA00023034"/>
    </source>
</evidence>
<keyword evidence="16" id="KW-1185">Reference proteome</keyword>
<dbReference type="AlphaFoldDB" id="A0A2N5DXB4"/>
<keyword evidence="3" id="KW-0328">Glycosyltransferase</keyword>
<evidence type="ECO:0000256" key="11">
    <source>
        <dbReference type="ARBA" id="ARBA00023136"/>
    </source>
</evidence>
<evidence type="ECO:0000256" key="8">
    <source>
        <dbReference type="ARBA" id="ARBA00022968"/>
    </source>
</evidence>
<evidence type="ECO:0000256" key="12">
    <source>
        <dbReference type="ARBA" id="ARBA00023157"/>
    </source>
</evidence>
<keyword evidence="9" id="KW-1133">Transmembrane helix</keyword>
<dbReference type="PANTHER" id="PTHR46025">
    <property type="entry name" value="XYLOSYLTRANSFERASE OXT"/>
    <property type="match status" value="1"/>
</dbReference>
<evidence type="ECO:0000256" key="7">
    <source>
        <dbReference type="ARBA" id="ARBA00022824"/>
    </source>
</evidence>
<gene>
    <name evidence="15" type="ORF">CYR32_16035</name>
</gene>
<evidence type="ECO:0000313" key="15">
    <source>
        <dbReference type="EMBL" id="PLR32036.1"/>
    </source>
</evidence>
<keyword evidence="7" id="KW-0256">Endoplasmic reticulum</keyword>
<keyword evidence="11" id="KW-0472">Membrane</keyword>
<dbReference type="GO" id="GO:0030158">
    <property type="term" value="F:protein xylosyltransferase activity"/>
    <property type="evidence" value="ECO:0007669"/>
    <property type="project" value="InterPro"/>
</dbReference>
<proteinExistence type="predicted"/>
<keyword evidence="8" id="KW-0735">Signal-anchor</keyword>
<keyword evidence="4" id="KW-0808">Transferase</keyword>
<dbReference type="GO" id="GO:0016020">
    <property type="term" value="C:membrane"/>
    <property type="evidence" value="ECO:0007669"/>
    <property type="project" value="InterPro"/>
</dbReference>
<dbReference type="Pfam" id="PF02485">
    <property type="entry name" value="Branch"/>
    <property type="match status" value="1"/>
</dbReference>
<evidence type="ECO:0000256" key="4">
    <source>
        <dbReference type="ARBA" id="ARBA00022679"/>
    </source>
</evidence>
<accession>A0A2N5DXB4</accession>
<protein>
    <recommendedName>
        <fullName evidence="14">Peptide O-xylosyltransferase</fullName>
    </recommendedName>
</protein>
<name>A0A2N5DXB4_9GAMM</name>
<dbReference type="InterPro" id="IPR003406">
    <property type="entry name" value="Glyco_trans_14"/>
</dbReference>
<evidence type="ECO:0000256" key="5">
    <source>
        <dbReference type="ARBA" id="ARBA00022692"/>
    </source>
</evidence>
<evidence type="ECO:0000256" key="14">
    <source>
        <dbReference type="ARBA" id="ARBA00042865"/>
    </source>
</evidence>
<evidence type="ECO:0000256" key="13">
    <source>
        <dbReference type="ARBA" id="ARBA00023180"/>
    </source>
</evidence>
<evidence type="ECO:0000256" key="3">
    <source>
        <dbReference type="ARBA" id="ARBA00022676"/>
    </source>
</evidence>
<evidence type="ECO:0000256" key="1">
    <source>
        <dbReference type="ARBA" id="ARBA00004323"/>
    </source>
</evidence>
<dbReference type="RefSeq" id="WP_101826164.1">
    <property type="nucleotide sequence ID" value="NZ_PJZH01000020.1"/>
</dbReference>
<comment type="caution">
    <text evidence="15">The sequence shown here is derived from an EMBL/GenBank/DDBJ whole genome shotgun (WGS) entry which is preliminary data.</text>
</comment>
<dbReference type="GO" id="GO:0050650">
    <property type="term" value="P:chondroitin sulfate proteoglycan biosynthetic process"/>
    <property type="evidence" value="ECO:0007669"/>
    <property type="project" value="TreeGrafter"/>
</dbReference>
<evidence type="ECO:0000313" key="16">
    <source>
        <dbReference type="Proteomes" id="UP000234503"/>
    </source>
</evidence>
<evidence type="ECO:0000256" key="2">
    <source>
        <dbReference type="ARBA" id="ARBA00004648"/>
    </source>
</evidence>
<reference evidence="15 16" key="1">
    <citation type="submission" date="2017-12" db="EMBL/GenBank/DDBJ databases">
        <title>Characterization of six clinical isolates of Enterochimera gen. nov., a novel genus of the Yersiniaciae family and the three species Enterochimera arupensis sp. nov., Enterochimera coloradensis sp. nov, and Enterochimera californica sp. nov.</title>
        <authorList>
            <person name="Rossi A."/>
            <person name="Fisher M."/>
        </authorList>
    </citation>
    <scope>NUCLEOTIDE SEQUENCE [LARGE SCALE GENOMIC DNA]</scope>
    <source>
        <strain evidence="16">2016-Iso4</strain>
    </source>
</reference>
<organism evidence="15 16">
    <name type="scientific">Chimaeribacter coloradensis</name>
    <dbReference type="NCBI Taxonomy" id="2060068"/>
    <lineage>
        <taxon>Bacteria</taxon>
        <taxon>Pseudomonadati</taxon>
        <taxon>Pseudomonadota</taxon>
        <taxon>Gammaproteobacteria</taxon>
        <taxon>Enterobacterales</taxon>
        <taxon>Yersiniaceae</taxon>
        <taxon>Chimaeribacter</taxon>
    </lineage>
</organism>
<dbReference type="GO" id="GO:0015012">
    <property type="term" value="P:heparan sulfate proteoglycan biosynthetic process"/>
    <property type="evidence" value="ECO:0007669"/>
    <property type="project" value="TreeGrafter"/>
</dbReference>
<dbReference type="InterPro" id="IPR043538">
    <property type="entry name" value="XYLT"/>
</dbReference>
<comment type="subcellular location">
    <subcellularLocation>
        <location evidence="2">Endoplasmic reticulum membrane</location>
        <topology evidence="2">Single-pass type II membrane protein</topology>
    </subcellularLocation>
    <subcellularLocation>
        <location evidence="1">Golgi apparatus membrane</location>
        <topology evidence="1">Single-pass type II membrane protein</topology>
    </subcellularLocation>
</comment>
<dbReference type="Proteomes" id="UP000234503">
    <property type="component" value="Unassembled WGS sequence"/>
</dbReference>
<evidence type="ECO:0000256" key="9">
    <source>
        <dbReference type="ARBA" id="ARBA00022989"/>
    </source>
</evidence>
<keyword evidence="6" id="KW-0479">Metal-binding</keyword>
<keyword evidence="12" id="KW-1015">Disulfide bond</keyword>
<sequence length="296" mass="34863">MQKVFIVAAHQPSRALFWTVEYLSSFPDNHLIIHYDAKSDINEILPLEKRNVYILRARLPVYWGDVSQIQATLLLLRQALSVEFDYCFFISGEDVPAASNEKINTFLEKNNHQEFIHYQNGRGTYVDPYPRVLYRYPACFFQRKNDLFTRIKRKLCVYSRPLFKNREIAALIASNQLPPLYKGTNWFTLTAESVKFIVAYHDAHPELLRAFHGSFCADEIFFHSLLKCKPDLRLYQDPQATSHCLRYIDWHSGPHYPKKLDTRDLAAITRRFYFFTRKVSENVTDAEFDQFKKLVS</sequence>
<evidence type="ECO:0000256" key="6">
    <source>
        <dbReference type="ARBA" id="ARBA00022723"/>
    </source>
</evidence>
<keyword evidence="5" id="KW-0812">Transmembrane</keyword>
<keyword evidence="13" id="KW-0325">Glycoprotein</keyword>